<sequence length="234" mass="24693">MTETTQDSWKHKVPSMLLAQVTAYVLLVAATVIPTPGATPIIPMIVVALVLAAFIASWPFRGTMLDRVTTVVFGVISLVFVVVPFPSGGIAPQHIAVDGKIPGWYSWALVVGLLLVVLVVFSFGRQMARENRSHLIRSLSHAATSGVASIAVAGWCFLPDLGTMISRNTTVGAIAVIVLVVLAAALVVASILWVRDSDPDPNASHPWIGIGLLPVMLMGVTIAATTLVIMPLVS</sequence>
<evidence type="ECO:0000313" key="2">
    <source>
        <dbReference type="Proteomes" id="UP000232491"/>
    </source>
</evidence>
<dbReference type="RefSeq" id="WP_019727752.1">
    <property type="nucleotide sequence ID" value="NZ_BCXM01000020.1"/>
</dbReference>
<organism evidence="1 2">
    <name type="scientific">Bifidobacterium breve</name>
    <dbReference type="NCBI Taxonomy" id="1685"/>
    <lineage>
        <taxon>Bacteria</taxon>
        <taxon>Bacillati</taxon>
        <taxon>Actinomycetota</taxon>
        <taxon>Actinomycetes</taxon>
        <taxon>Bifidobacteriales</taxon>
        <taxon>Bifidobacteriaceae</taxon>
        <taxon>Bifidobacterium</taxon>
    </lineage>
</organism>
<dbReference type="AlphaFoldDB" id="A0A0L0LV08"/>
<gene>
    <name evidence="1" type="ORF">BB215W447A_0294</name>
</gene>
<reference evidence="1 2" key="1">
    <citation type="submission" date="2017-05" db="EMBL/GenBank/DDBJ databases">
        <title>Comparative genomics and methylome analysis of the gut commensal Bifidobacterium breve.</title>
        <authorList>
            <person name="Bottacini F."/>
            <person name="Morrissey R."/>
            <person name="Roberts R.J."/>
            <person name="James K."/>
            <person name="van Breen J."/>
            <person name="Egan M."/>
            <person name="Lambert J."/>
            <person name="van Limpt K."/>
            <person name="Stanton C."/>
            <person name="Knol J."/>
            <person name="O' Connell Motherway M."/>
            <person name="van Sinderen D."/>
        </authorList>
    </citation>
    <scope>NUCLEOTIDE SEQUENCE [LARGE SCALE GENOMIC DNA]</scope>
    <source>
        <strain evidence="1 2">215W447a</strain>
    </source>
</reference>
<name>A0A0L0LV08_BIFBR</name>
<dbReference type="Proteomes" id="UP000232491">
    <property type="component" value="Chromosome"/>
</dbReference>
<protein>
    <submittedName>
        <fullName evidence="1">Putative membrane spanning protein</fullName>
    </submittedName>
</protein>
<proteinExistence type="predicted"/>
<accession>A0A0L0LV08</accession>
<evidence type="ECO:0000313" key="1">
    <source>
        <dbReference type="EMBL" id="AUE02326.1"/>
    </source>
</evidence>
<dbReference type="EMBL" id="CP021558">
    <property type="protein sequence ID" value="AUE02326.1"/>
    <property type="molecule type" value="Genomic_DNA"/>
</dbReference>